<feature type="compositionally biased region" description="Polar residues" evidence="1">
    <location>
        <begin position="186"/>
        <end position="200"/>
    </location>
</feature>
<evidence type="ECO:0000313" key="2">
    <source>
        <dbReference type="EMBL" id="KAI1609461.1"/>
    </source>
</evidence>
<organism evidence="2 3">
    <name type="scientific">Exophiala viscosa</name>
    <dbReference type="NCBI Taxonomy" id="2486360"/>
    <lineage>
        <taxon>Eukaryota</taxon>
        <taxon>Fungi</taxon>
        <taxon>Dikarya</taxon>
        <taxon>Ascomycota</taxon>
        <taxon>Pezizomycotina</taxon>
        <taxon>Eurotiomycetes</taxon>
        <taxon>Chaetothyriomycetidae</taxon>
        <taxon>Chaetothyriales</taxon>
        <taxon>Herpotrichiellaceae</taxon>
        <taxon>Exophiala</taxon>
    </lineage>
</organism>
<accession>A0AAN6DN95</accession>
<feature type="region of interest" description="Disordered" evidence="1">
    <location>
        <begin position="314"/>
        <end position="347"/>
    </location>
</feature>
<feature type="region of interest" description="Disordered" evidence="1">
    <location>
        <begin position="121"/>
        <end position="200"/>
    </location>
</feature>
<dbReference type="PANTHER" id="PTHR40625">
    <property type="entry name" value="GTP-BINDING PROTEIN ESDC-RELATED"/>
    <property type="match status" value="1"/>
</dbReference>
<reference evidence="2" key="1">
    <citation type="journal article" date="2022" name="bioRxiv">
        <title>Deciphering the potential niche of two novel black yeast fungi from a biological soil crust based on their genomes, phenotypes, and melanin regulation.</title>
        <authorList>
            <consortium name="DOE Joint Genome Institute"/>
            <person name="Carr E.C."/>
            <person name="Barton Q."/>
            <person name="Grambo S."/>
            <person name="Sullivan M."/>
            <person name="Renfro C.M."/>
            <person name="Kuo A."/>
            <person name="Pangilinan J."/>
            <person name="Lipzen A."/>
            <person name="Keymanesh K."/>
            <person name="Savage E."/>
            <person name="Barry K."/>
            <person name="Grigoriev I.V."/>
            <person name="Riekhof W.R."/>
            <person name="Harris S.S."/>
        </authorList>
    </citation>
    <scope>NUCLEOTIDE SEQUENCE</scope>
    <source>
        <strain evidence="2">JF 03-4F</strain>
    </source>
</reference>
<feature type="compositionally biased region" description="Low complexity" evidence="1">
    <location>
        <begin position="325"/>
        <end position="336"/>
    </location>
</feature>
<comment type="caution">
    <text evidence="2">The sequence shown here is derived from an EMBL/GenBank/DDBJ whole genome shotgun (WGS) entry which is preliminary data.</text>
</comment>
<dbReference type="AlphaFoldDB" id="A0AAN6DN95"/>
<keyword evidence="3" id="KW-1185">Reference proteome</keyword>
<feature type="compositionally biased region" description="Low complexity" evidence="1">
    <location>
        <begin position="121"/>
        <end position="133"/>
    </location>
</feature>
<feature type="compositionally biased region" description="Polar residues" evidence="1">
    <location>
        <begin position="243"/>
        <end position="256"/>
    </location>
</feature>
<dbReference type="PANTHER" id="PTHR40625:SF1">
    <property type="entry name" value="AMP-ACTIVATED PROTEIN KINASE GLYCOGEN-BINDING DOMAIN-CONTAINING PROTEIN"/>
    <property type="match status" value="1"/>
</dbReference>
<feature type="compositionally biased region" description="Polar residues" evidence="1">
    <location>
        <begin position="337"/>
        <end position="347"/>
    </location>
</feature>
<proteinExistence type="predicted"/>
<protein>
    <submittedName>
        <fullName evidence="2">Uncharacterized protein</fullName>
    </submittedName>
</protein>
<feature type="region of interest" description="Disordered" evidence="1">
    <location>
        <begin position="233"/>
        <end position="267"/>
    </location>
</feature>
<gene>
    <name evidence="2" type="ORF">EDD36DRAFT_499082</name>
</gene>
<dbReference type="EMBL" id="MU404360">
    <property type="protein sequence ID" value="KAI1609461.1"/>
    <property type="molecule type" value="Genomic_DNA"/>
</dbReference>
<feature type="compositionally biased region" description="Low complexity" evidence="1">
    <location>
        <begin position="162"/>
        <end position="179"/>
    </location>
</feature>
<name>A0AAN6DN95_9EURO</name>
<evidence type="ECO:0000313" key="3">
    <source>
        <dbReference type="Proteomes" id="UP001203852"/>
    </source>
</evidence>
<sequence>MAPTTLMTFLVRVPPSTRSVSLYGSWDNFSTAYPMQRDTRTGPEHWSGCHSFSNIICDGDNQPIGVPREGGLKMGGTYWYYYKLDDDLEFHNSAEPSTTACPLLPGQLVNVLNVPFALSSSRSRNDSVSSTNSEFCTMDPADKFLNPRPVPAKPSLPRLKTSPTLPQGSWSSSSSPVSADPRRGRSATSRGPSQSSSATRIIQLAKKPSLEAPSRSLSRSSNRSAAIIGALRALKSPRFPSPDGTTSRGRSATMPSPTADAVDRVGKDSTSVKGLGVLAEVKALSSSGSDGELLLRQEFGTEVEGLIPVAMPSFAQHRRQRSSSREPSSLRNPLSRGTTPTRKPTDQACTSFQALETLEEVATPLKTPGHPLTAVKAETIRLVDDHQIQLDLEKRLPTLPNTPSSAYPPSCVGDSPSLQLGADIEHLQSHFSSTTIETGSRVDSYAKIEHSHFSDWTCSTTRISALSENASSIIDLEPMSPPADEGFDFTNIPAIGLVDHGAHQGVMKAGGYPKPKPDGLPSASSLSTISSVASSATASSYPDLDGPMEKGSTWGKFQHYRLPSEDVGSGVTLKALDTANIAKPLVVDGHHRATHLQNPGCGFVEPTIPHSTTMQQLLDELSYLGGMIQQH</sequence>
<evidence type="ECO:0000256" key="1">
    <source>
        <dbReference type="SAM" id="MobiDB-lite"/>
    </source>
</evidence>
<dbReference type="Proteomes" id="UP001203852">
    <property type="component" value="Unassembled WGS sequence"/>
</dbReference>